<dbReference type="InterPro" id="IPR004808">
    <property type="entry name" value="AP_endonuc_1"/>
</dbReference>
<keyword evidence="5 7" id="KW-0460">Magnesium</keyword>
<evidence type="ECO:0000259" key="9">
    <source>
        <dbReference type="Pfam" id="PF03372"/>
    </source>
</evidence>
<dbReference type="InterPro" id="IPR005135">
    <property type="entry name" value="Endo/exonuclease/phosphatase"/>
</dbReference>
<dbReference type="InterPro" id="IPR036691">
    <property type="entry name" value="Endo/exonu/phosph_ase_sf"/>
</dbReference>
<feature type="binding site" evidence="7">
    <location>
        <position position="7"/>
    </location>
    <ligand>
        <name>Mg(2+)</name>
        <dbReference type="ChEBI" id="CHEBI:18420"/>
        <label>1</label>
    </ligand>
</feature>
<evidence type="ECO:0000256" key="4">
    <source>
        <dbReference type="ARBA" id="ARBA00022801"/>
    </source>
</evidence>
<feature type="active site" evidence="6">
    <location>
        <position position="109"/>
    </location>
</feature>
<proteinExistence type="inferred from homology"/>
<dbReference type="InterPro" id="IPR020847">
    <property type="entry name" value="AP_endonuclease_F1_BS"/>
</dbReference>
<dbReference type="Pfam" id="PF03372">
    <property type="entry name" value="Exo_endo_phos"/>
    <property type="match status" value="1"/>
</dbReference>
<evidence type="ECO:0000256" key="1">
    <source>
        <dbReference type="ARBA" id="ARBA00001936"/>
    </source>
</evidence>
<dbReference type="GO" id="GO:0006281">
    <property type="term" value="P:DNA repair"/>
    <property type="evidence" value="ECO:0007669"/>
    <property type="project" value="InterPro"/>
</dbReference>
<dbReference type="GO" id="GO:0004519">
    <property type="term" value="F:endonuclease activity"/>
    <property type="evidence" value="ECO:0007669"/>
    <property type="project" value="InterPro"/>
</dbReference>
<name>A0A395JP82_9GAMM</name>
<dbReference type="PROSITE" id="PS00727">
    <property type="entry name" value="AP_NUCLEASE_F1_2"/>
    <property type="match status" value="1"/>
</dbReference>
<evidence type="ECO:0000256" key="2">
    <source>
        <dbReference type="ARBA" id="ARBA00007092"/>
    </source>
</evidence>
<dbReference type="PROSITE" id="PS51435">
    <property type="entry name" value="AP_NUCLEASE_F1_4"/>
    <property type="match status" value="1"/>
</dbReference>
<dbReference type="GO" id="GO:0046872">
    <property type="term" value="F:metal ion binding"/>
    <property type="evidence" value="ECO:0007669"/>
    <property type="project" value="UniProtKB-KW"/>
</dbReference>
<dbReference type="NCBIfam" id="TIGR00633">
    <property type="entry name" value="xth"/>
    <property type="match status" value="1"/>
</dbReference>
<dbReference type="RefSeq" id="WP_113953009.1">
    <property type="nucleotide sequence ID" value="NZ_QNRT01000001.1"/>
</dbReference>
<feature type="binding site" evidence="7">
    <location>
        <position position="250"/>
    </location>
    <ligand>
        <name>Mg(2+)</name>
        <dbReference type="ChEBI" id="CHEBI:18420"/>
        <label>1</label>
    </ligand>
</feature>
<feature type="site" description="Interaction with DNA substrate" evidence="8">
    <location>
        <position position="251"/>
    </location>
</feature>
<comment type="cofactor">
    <cofactor evidence="7">
        <name>Mg(2+)</name>
        <dbReference type="ChEBI" id="CHEBI:18420"/>
    </cofactor>
    <cofactor evidence="7">
        <name>Mn(2+)</name>
        <dbReference type="ChEBI" id="CHEBI:29035"/>
    </cofactor>
    <text evidence="7">Probably binds two magnesium or manganese ions per subunit.</text>
</comment>
<keyword evidence="11" id="KW-1185">Reference proteome</keyword>
<comment type="cofactor">
    <cofactor evidence="1">
        <name>Mn(2+)</name>
        <dbReference type="ChEBI" id="CHEBI:29035"/>
    </cofactor>
</comment>
<dbReference type="NCBIfam" id="TIGR00195">
    <property type="entry name" value="exoDNase_III"/>
    <property type="match status" value="1"/>
</dbReference>
<dbReference type="PROSITE" id="PS00726">
    <property type="entry name" value="AP_NUCLEASE_F1_1"/>
    <property type="match status" value="1"/>
</dbReference>
<evidence type="ECO:0000313" key="10">
    <source>
        <dbReference type="EMBL" id="RBP53444.1"/>
    </source>
</evidence>
<sequence>MKIASWNVNSLRVRLDHLSDWLNDNQPDLMCLQELKMPDQDFPSEALLELGYHSVFTGQKTYNGVAILSKQPLDNVVTDMPDMDDPMRRYIAGDYPLASGQSMRIVNVYVPNGQALDSDKFIYKREWFSKLRAAMRETLQDNPNVVLVGDFNITPADIDVHDPKRWAGKIHCSDIERLMLQKLMSEGLFDTYRHFNTDGDHFSWWDYRGAGYRANEGLRIDLILSSSAMLNAATGSHIDEAPRKLERPSDHTPVVAEYSL</sequence>
<dbReference type="Proteomes" id="UP000253083">
    <property type="component" value="Unassembled WGS sequence"/>
</dbReference>
<feature type="site" description="Important for catalytic activity" evidence="8">
    <location>
        <position position="221"/>
    </location>
</feature>
<feature type="domain" description="Endonuclease/exonuclease/phosphatase" evidence="9">
    <location>
        <begin position="4"/>
        <end position="251"/>
    </location>
</feature>
<accession>A0A395JP82</accession>
<dbReference type="PANTHER" id="PTHR43250:SF2">
    <property type="entry name" value="EXODEOXYRIBONUCLEASE III"/>
    <property type="match status" value="1"/>
</dbReference>
<dbReference type="PANTHER" id="PTHR43250">
    <property type="entry name" value="EXODEOXYRIBONUCLEASE III"/>
    <property type="match status" value="1"/>
</dbReference>
<feature type="binding site" evidence="7">
    <location>
        <position position="150"/>
    </location>
    <ligand>
        <name>Mg(2+)</name>
        <dbReference type="ChEBI" id="CHEBI:18420"/>
        <label>1</label>
    </ligand>
</feature>
<evidence type="ECO:0000256" key="7">
    <source>
        <dbReference type="PIRSR" id="PIRSR604808-2"/>
    </source>
</evidence>
<organism evidence="10 11">
    <name type="scientific">Arenicella xantha</name>
    <dbReference type="NCBI Taxonomy" id="644221"/>
    <lineage>
        <taxon>Bacteria</taxon>
        <taxon>Pseudomonadati</taxon>
        <taxon>Pseudomonadota</taxon>
        <taxon>Gammaproteobacteria</taxon>
        <taxon>Arenicellales</taxon>
        <taxon>Arenicellaceae</taxon>
        <taxon>Arenicella</taxon>
    </lineage>
</organism>
<dbReference type="GO" id="GO:0003677">
    <property type="term" value="F:DNA binding"/>
    <property type="evidence" value="ECO:0007669"/>
    <property type="project" value="InterPro"/>
</dbReference>
<feature type="active site" description="Proton acceptor" evidence="6">
    <location>
        <position position="251"/>
    </location>
</feature>
<feature type="binding site" evidence="7">
    <location>
        <position position="34"/>
    </location>
    <ligand>
        <name>Mg(2+)</name>
        <dbReference type="ChEBI" id="CHEBI:18420"/>
        <label>1</label>
    </ligand>
</feature>
<dbReference type="Gene3D" id="3.60.10.10">
    <property type="entry name" value="Endonuclease/exonuclease/phosphatase"/>
    <property type="match status" value="1"/>
</dbReference>
<dbReference type="FunCoup" id="A0A395JP82">
    <property type="interactions" value="528"/>
</dbReference>
<keyword evidence="7" id="KW-0464">Manganese</keyword>
<dbReference type="InParanoid" id="A0A395JP82"/>
<reference evidence="10 11" key="1">
    <citation type="submission" date="2018-06" db="EMBL/GenBank/DDBJ databases">
        <title>Genomic Encyclopedia of Type Strains, Phase IV (KMG-IV): sequencing the most valuable type-strain genomes for metagenomic binning, comparative biology and taxonomic classification.</title>
        <authorList>
            <person name="Goeker M."/>
        </authorList>
    </citation>
    <scope>NUCLEOTIDE SEQUENCE [LARGE SCALE GENOMIC DNA]</scope>
    <source>
        <strain evidence="10 11">DSM 24032</strain>
    </source>
</reference>
<evidence type="ECO:0000313" key="11">
    <source>
        <dbReference type="Proteomes" id="UP000253083"/>
    </source>
</evidence>
<dbReference type="SUPFAM" id="SSF56219">
    <property type="entry name" value="DNase I-like"/>
    <property type="match status" value="1"/>
</dbReference>
<dbReference type="GO" id="GO:0008311">
    <property type="term" value="F:double-stranded DNA 3'-5' DNA exonuclease activity"/>
    <property type="evidence" value="ECO:0007669"/>
    <property type="project" value="InterPro"/>
</dbReference>
<dbReference type="EMBL" id="QNRT01000001">
    <property type="protein sequence ID" value="RBP53444.1"/>
    <property type="molecule type" value="Genomic_DNA"/>
</dbReference>
<feature type="active site" description="Proton donor/acceptor" evidence="6">
    <location>
        <position position="150"/>
    </location>
</feature>
<protein>
    <submittedName>
        <fullName evidence="10">Exodeoxyribonuclease III</fullName>
    </submittedName>
</protein>
<dbReference type="OrthoDB" id="9803914at2"/>
<evidence type="ECO:0000256" key="8">
    <source>
        <dbReference type="PIRSR" id="PIRSR604808-3"/>
    </source>
</evidence>
<feature type="binding site" evidence="7">
    <location>
        <position position="251"/>
    </location>
    <ligand>
        <name>Mg(2+)</name>
        <dbReference type="ChEBI" id="CHEBI:18420"/>
        <label>1</label>
    </ligand>
</feature>
<keyword evidence="4" id="KW-0378">Hydrolase</keyword>
<dbReference type="InterPro" id="IPR037493">
    <property type="entry name" value="ExoIII-like"/>
</dbReference>
<dbReference type="PROSITE" id="PS00728">
    <property type="entry name" value="AP_NUCLEASE_F1_3"/>
    <property type="match status" value="1"/>
</dbReference>
<feature type="binding site" evidence="7">
    <location>
        <position position="152"/>
    </location>
    <ligand>
        <name>Mg(2+)</name>
        <dbReference type="ChEBI" id="CHEBI:18420"/>
        <label>1</label>
    </ligand>
</feature>
<evidence type="ECO:0000256" key="3">
    <source>
        <dbReference type="ARBA" id="ARBA00022723"/>
    </source>
</evidence>
<comment type="caution">
    <text evidence="10">The sequence shown here is derived from an EMBL/GenBank/DDBJ whole genome shotgun (WGS) entry which is preliminary data.</text>
</comment>
<comment type="similarity">
    <text evidence="2">Belongs to the DNA repair enzymes AP/ExoA family.</text>
</comment>
<gene>
    <name evidence="10" type="ORF">DFR28_101830</name>
</gene>
<feature type="site" description="Transition state stabilizer" evidence="8">
    <location>
        <position position="152"/>
    </location>
</feature>
<dbReference type="CDD" id="cd09086">
    <property type="entry name" value="ExoIII-like_AP-endo"/>
    <property type="match status" value="1"/>
</dbReference>
<keyword evidence="3 7" id="KW-0479">Metal-binding</keyword>
<evidence type="ECO:0000256" key="6">
    <source>
        <dbReference type="PIRSR" id="PIRSR604808-1"/>
    </source>
</evidence>
<dbReference type="AlphaFoldDB" id="A0A395JP82"/>
<dbReference type="InterPro" id="IPR020848">
    <property type="entry name" value="AP_endonuclease_F1_CS"/>
</dbReference>
<evidence type="ECO:0000256" key="5">
    <source>
        <dbReference type="ARBA" id="ARBA00022842"/>
    </source>
</evidence>